<reference evidence="3 4" key="1">
    <citation type="submission" date="2024-07" db="EMBL/GenBank/DDBJ databases">
        <title>Draft sequence of the Neodothiora populina.</title>
        <authorList>
            <person name="Drown D.D."/>
            <person name="Schuette U.S."/>
            <person name="Buechlein A.B."/>
            <person name="Rusch D.R."/>
            <person name="Winton L.W."/>
            <person name="Adams G.A."/>
        </authorList>
    </citation>
    <scope>NUCLEOTIDE SEQUENCE [LARGE SCALE GENOMIC DNA]</scope>
    <source>
        <strain evidence="3 4">CPC 39397</strain>
    </source>
</reference>
<dbReference type="InterPro" id="IPR023210">
    <property type="entry name" value="NADP_OxRdtase_dom"/>
</dbReference>
<proteinExistence type="predicted"/>
<keyword evidence="4" id="KW-1185">Reference proteome</keyword>
<dbReference type="EMBL" id="JBFMKM010000003">
    <property type="protein sequence ID" value="KAL1311160.1"/>
    <property type="molecule type" value="Genomic_DNA"/>
</dbReference>
<dbReference type="GeneID" id="95975064"/>
<sequence length="294" mass="32187">MPQLGGRSLSMLYGTAWKKDRSAHLVFQALQAGFRGVDTAAQPRHYQEHGVGQGIREAISSGNVTREDIYIQTKYTPISGQDPNNLPYDANASIPEQVNASVSSSLSHLRHSDDNTTSYLDCLVLHSPLPTLSQTLEAWTAMSAHVPSRVRTLGISNTTLPILQALHSQSAVKPAVVQNRFYADTAYDAGVRAFCAAHGIIYQSFWTLTANPALVRSQLVGEIAALVRISREVAVYGLVASLDGGNVCVVNGTTTHMLEDVEGLRKVDIWKAEDGNEVVWRRFTDAFVRLIERI</sequence>
<evidence type="ECO:0000313" key="4">
    <source>
        <dbReference type="Proteomes" id="UP001562354"/>
    </source>
</evidence>
<feature type="domain" description="NADP-dependent oxidoreductase" evidence="2">
    <location>
        <begin position="11"/>
        <end position="203"/>
    </location>
</feature>
<gene>
    <name evidence="3" type="ORF">AAFC00_001361</name>
</gene>
<keyword evidence="1" id="KW-0560">Oxidoreductase</keyword>
<protein>
    <recommendedName>
        <fullName evidence="2">NADP-dependent oxidoreductase domain-containing protein</fullName>
    </recommendedName>
</protein>
<dbReference type="PANTHER" id="PTHR43827:SF8">
    <property type="entry name" value="ALDO_KETO REDUCTASE FAMILY PROTEIN"/>
    <property type="match status" value="1"/>
</dbReference>
<dbReference type="SUPFAM" id="SSF51430">
    <property type="entry name" value="NAD(P)-linked oxidoreductase"/>
    <property type="match status" value="1"/>
</dbReference>
<dbReference type="PANTHER" id="PTHR43827">
    <property type="entry name" value="2,5-DIKETO-D-GLUCONIC ACID REDUCTASE"/>
    <property type="match status" value="1"/>
</dbReference>
<dbReference type="Pfam" id="PF00248">
    <property type="entry name" value="Aldo_ket_red"/>
    <property type="match status" value="1"/>
</dbReference>
<dbReference type="RefSeq" id="XP_069204009.1">
    <property type="nucleotide sequence ID" value="XM_069340543.1"/>
</dbReference>
<dbReference type="Gene3D" id="3.20.20.100">
    <property type="entry name" value="NADP-dependent oxidoreductase domain"/>
    <property type="match status" value="1"/>
</dbReference>
<comment type="caution">
    <text evidence="3">The sequence shown here is derived from an EMBL/GenBank/DDBJ whole genome shotgun (WGS) entry which is preliminary data.</text>
</comment>
<evidence type="ECO:0000256" key="1">
    <source>
        <dbReference type="ARBA" id="ARBA00023002"/>
    </source>
</evidence>
<accession>A0ABR3PNP5</accession>
<dbReference type="Proteomes" id="UP001562354">
    <property type="component" value="Unassembled WGS sequence"/>
</dbReference>
<name>A0ABR3PNP5_9PEZI</name>
<organism evidence="3 4">
    <name type="scientific">Neodothiora populina</name>
    <dbReference type="NCBI Taxonomy" id="2781224"/>
    <lineage>
        <taxon>Eukaryota</taxon>
        <taxon>Fungi</taxon>
        <taxon>Dikarya</taxon>
        <taxon>Ascomycota</taxon>
        <taxon>Pezizomycotina</taxon>
        <taxon>Dothideomycetes</taxon>
        <taxon>Dothideomycetidae</taxon>
        <taxon>Dothideales</taxon>
        <taxon>Dothioraceae</taxon>
        <taxon>Neodothiora</taxon>
    </lineage>
</organism>
<dbReference type="InterPro" id="IPR020471">
    <property type="entry name" value="AKR"/>
</dbReference>
<dbReference type="InterPro" id="IPR036812">
    <property type="entry name" value="NAD(P)_OxRdtase_dom_sf"/>
</dbReference>
<evidence type="ECO:0000259" key="2">
    <source>
        <dbReference type="Pfam" id="PF00248"/>
    </source>
</evidence>
<evidence type="ECO:0000313" key="3">
    <source>
        <dbReference type="EMBL" id="KAL1311160.1"/>
    </source>
</evidence>